<sequence>METLLYLAKINVFLAVFYSCFWLLFRKHTFFHWNRFYLLGSLIISLILPSIKVSETYTESIPAAIYNIPASQTLAAVSQVEKPALDWTTFLLPIYCAGVIVFLSRLLLSFYKLFITIQKSARLNVEGHTLVLLDETQRVDTSSFSFFKWLVVSAEDYKHNPDVILRHEYVHIRQWHSLDIVFVEFLKVVFWINPVVWFYKRSMQAVHEFLADQQISDRDQYANFLVSYALNVPQTTVTNHFFDSSLLKSRIRMIYKNPTSRWLLGKYILILPITLLAVFLTAAREQVPEQSIQNKVELVRDKIVFMKSDSVNISGSVIDGKGNKISDAIIVLAGSKRGTSTDMDGKFELNAMPVDGRLVISHVKFKSLELLLEKNKTIYSITLHEDAAVNSVAEKSGDKFVNYNVGKSNQSTKSGFKVIEQKPQFPGGHAAMIDWLKDNMRYPERALMVNVGGIALVQFTVDEEGKIGDVVLIKGIGFGIDWEAVNLVKKMPKWEPAIQNGKPVAMTQAIEIKFDLEEGRLKTRQGLFLKVKQPESLFTMDDLGRQLKKIFDFSVLENVPTPVKSDTVRTSHVTYRYIPYQIATPRYKYHKPTQY</sequence>
<protein>
    <submittedName>
        <fullName evidence="12">TonB family protein</fullName>
    </submittedName>
</protein>
<evidence type="ECO:0000256" key="1">
    <source>
        <dbReference type="ARBA" id="ARBA00004383"/>
    </source>
</evidence>
<keyword evidence="3" id="KW-0813">Transport</keyword>
<evidence type="ECO:0000256" key="10">
    <source>
        <dbReference type="SAM" id="Phobius"/>
    </source>
</evidence>
<evidence type="ECO:0000256" key="8">
    <source>
        <dbReference type="ARBA" id="ARBA00022989"/>
    </source>
</evidence>
<feature type="transmembrane region" description="Helical" evidence="10">
    <location>
        <begin position="262"/>
        <end position="283"/>
    </location>
</feature>
<keyword evidence="4" id="KW-1003">Cell membrane</keyword>
<dbReference type="InterPro" id="IPR006260">
    <property type="entry name" value="TonB/TolA_C"/>
</dbReference>
<dbReference type="Proteomes" id="UP001179181">
    <property type="component" value="Unassembled WGS sequence"/>
</dbReference>
<comment type="subcellular location">
    <subcellularLocation>
        <location evidence="1">Cell inner membrane</location>
        <topology evidence="1">Single-pass membrane protein</topology>
        <orientation evidence="1">Periplasmic side</orientation>
    </subcellularLocation>
</comment>
<evidence type="ECO:0000256" key="9">
    <source>
        <dbReference type="ARBA" id="ARBA00023136"/>
    </source>
</evidence>
<feature type="transmembrane region" description="Helical" evidence="10">
    <location>
        <begin position="90"/>
        <end position="114"/>
    </location>
</feature>
<name>A0ABX0UUC8_9BACT</name>
<dbReference type="Pfam" id="PF13715">
    <property type="entry name" value="CarbopepD_reg_2"/>
    <property type="match status" value="1"/>
</dbReference>
<evidence type="ECO:0000313" key="13">
    <source>
        <dbReference type="Proteomes" id="UP001179181"/>
    </source>
</evidence>
<keyword evidence="6 10" id="KW-0812">Transmembrane</keyword>
<evidence type="ECO:0000256" key="4">
    <source>
        <dbReference type="ARBA" id="ARBA00022475"/>
    </source>
</evidence>
<keyword evidence="8 10" id="KW-1133">Transmembrane helix</keyword>
<dbReference type="NCBIfam" id="TIGR01352">
    <property type="entry name" value="tonB_Cterm"/>
    <property type="match status" value="1"/>
</dbReference>
<evidence type="ECO:0000313" key="12">
    <source>
        <dbReference type="EMBL" id="NIJ55355.1"/>
    </source>
</evidence>
<proteinExistence type="inferred from homology"/>
<dbReference type="Pfam" id="PF03544">
    <property type="entry name" value="TonB_C"/>
    <property type="match status" value="1"/>
</dbReference>
<feature type="domain" description="TonB C-terminal" evidence="11">
    <location>
        <begin position="427"/>
        <end position="523"/>
    </location>
</feature>
<dbReference type="PROSITE" id="PS52015">
    <property type="entry name" value="TONB_CTD"/>
    <property type="match status" value="1"/>
</dbReference>
<dbReference type="RefSeq" id="WP_167275055.1">
    <property type="nucleotide sequence ID" value="NZ_JAASQJ010000005.1"/>
</dbReference>
<dbReference type="Gene3D" id="3.30.1150.10">
    <property type="match status" value="1"/>
</dbReference>
<evidence type="ECO:0000256" key="6">
    <source>
        <dbReference type="ARBA" id="ARBA00022692"/>
    </source>
</evidence>
<keyword evidence="9 10" id="KW-0472">Membrane</keyword>
<reference evidence="12 13" key="1">
    <citation type="submission" date="2020-03" db="EMBL/GenBank/DDBJ databases">
        <title>Genomic Encyclopedia of Type Strains, Phase IV (KMG-IV): sequencing the most valuable type-strain genomes for metagenomic binning, comparative biology and taxonomic classification.</title>
        <authorList>
            <person name="Goeker M."/>
        </authorList>
    </citation>
    <scope>NUCLEOTIDE SEQUENCE [LARGE SCALE GENOMIC DNA]</scope>
    <source>
        <strain evidence="12 13">DSM 102865</strain>
    </source>
</reference>
<dbReference type="EMBL" id="JAASQJ010000005">
    <property type="protein sequence ID" value="NIJ55355.1"/>
    <property type="molecule type" value="Genomic_DNA"/>
</dbReference>
<gene>
    <name evidence="12" type="ORF">FHS68_004544</name>
</gene>
<dbReference type="InterPro" id="IPR008756">
    <property type="entry name" value="Peptidase_M56"/>
</dbReference>
<evidence type="ECO:0000256" key="2">
    <source>
        <dbReference type="ARBA" id="ARBA00006555"/>
    </source>
</evidence>
<comment type="caution">
    <text evidence="12">The sequence shown here is derived from an EMBL/GenBank/DDBJ whole genome shotgun (WGS) entry which is preliminary data.</text>
</comment>
<dbReference type="InterPro" id="IPR037682">
    <property type="entry name" value="TonB_C"/>
</dbReference>
<dbReference type="InterPro" id="IPR051045">
    <property type="entry name" value="TonB-dependent_transducer"/>
</dbReference>
<keyword evidence="13" id="KW-1185">Reference proteome</keyword>
<keyword evidence="7" id="KW-0653">Protein transport</keyword>
<feature type="transmembrane region" description="Helical" evidence="10">
    <location>
        <begin position="6"/>
        <end position="24"/>
    </location>
</feature>
<dbReference type="PANTHER" id="PTHR33446">
    <property type="entry name" value="PROTEIN TONB-RELATED"/>
    <property type="match status" value="1"/>
</dbReference>
<evidence type="ECO:0000256" key="3">
    <source>
        <dbReference type="ARBA" id="ARBA00022448"/>
    </source>
</evidence>
<evidence type="ECO:0000256" key="7">
    <source>
        <dbReference type="ARBA" id="ARBA00022927"/>
    </source>
</evidence>
<dbReference type="SUPFAM" id="SSF49464">
    <property type="entry name" value="Carboxypeptidase regulatory domain-like"/>
    <property type="match status" value="1"/>
</dbReference>
<dbReference type="PANTHER" id="PTHR33446:SF2">
    <property type="entry name" value="PROTEIN TONB"/>
    <property type="match status" value="1"/>
</dbReference>
<comment type="similarity">
    <text evidence="2">Belongs to the TonB family.</text>
</comment>
<dbReference type="InterPro" id="IPR008969">
    <property type="entry name" value="CarboxyPept-like_regulatory"/>
</dbReference>
<organism evidence="12 13">
    <name type="scientific">Dyadobacter arcticus</name>
    <dbReference type="NCBI Taxonomy" id="1078754"/>
    <lineage>
        <taxon>Bacteria</taxon>
        <taxon>Pseudomonadati</taxon>
        <taxon>Bacteroidota</taxon>
        <taxon>Cytophagia</taxon>
        <taxon>Cytophagales</taxon>
        <taxon>Spirosomataceae</taxon>
        <taxon>Dyadobacter</taxon>
    </lineage>
</organism>
<accession>A0ABX0UUC8</accession>
<dbReference type="Gene3D" id="2.60.40.1120">
    <property type="entry name" value="Carboxypeptidase-like, regulatory domain"/>
    <property type="match status" value="1"/>
</dbReference>
<keyword evidence="5" id="KW-0997">Cell inner membrane</keyword>
<feature type="transmembrane region" description="Helical" evidence="10">
    <location>
        <begin position="36"/>
        <end position="53"/>
    </location>
</feature>
<dbReference type="CDD" id="cd07341">
    <property type="entry name" value="M56_BlaR1_MecR1_like"/>
    <property type="match status" value="1"/>
</dbReference>
<evidence type="ECO:0000256" key="5">
    <source>
        <dbReference type="ARBA" id="ARBA00022519"/>
    </source>
</evidence>
<dbReference type="SUPFAM" id="SSF74653">
    <property type="entry name" value="TolA/TonB C-terminal domain"/>
    <property type="match status" value="1"/>
</dbReference>
<evidence type="ECO:0000259" key="11">
    <source>
        <dbReference type="PROSITE" id="PS52015"/>
    </source>
</evidence>
<dbReference type="Pfam" id="PF05569">
    <property type="entry name" value="Peptidase_M56"/>
    <property type="match status" value="1"/>
</dbReference>